<dbReference type="InterPro" id="IPR007419">
    <property type="entry name" value="BFD-like_2Fe2S-bd_dom"/>
</dbReference>
<dbReference type="STRING" id="862908.BMS_2242"/>
<dbReference type="EMBL" id="FQ312005">
    <property type="protein sequence ID" value="CBW27044.1"/>
    <property type="molecule type" value="Genomic_DNA"/>
</dbReference>
<dbReference type="Gene3D" id="1.10.10.1100">
    <property type="entry name" value="BFD-like [2Fe-2S]-binding domain"/>
    <property type="match status" value="1"/>
</dbReference>
<protein>
    <recommendedName>
        <fullName evidence="1">BFD-like [2Fe-2S]-binding domain-containing protein</fullName>
    </recommendedName>
</protein>
<evidence type="ECO:0000313" key="2">
    <source>
        <dbReference type="EMBL" id="CBW27044.1"/>
    </source>
</evidence>
<dbReference type="RefSeq" id="WP_014244821.1">
    <property type="nucleotide sequence ID" value="NC_016620.1"/>
</dbReference>
<evidence type="ECO:0000259" key="1">
    <source>
        <dbReference type="Pfam" id="PF04324"/>
    </source>
</evidence>
<gene>
    <name evidence="2" type="ordered locus">BMS_2242</name>
</gene>
<reference evidence="3" key="1">
    <citation type="journal article" date="2013" name="ISME J.">
        <title>A small predatory core genome in the divergent marine Bacteriovorax marinus SJ and the terrestrial Bdellovibrio bacteriovorus.</title>
        <authorList>
            <person name="Crossman L.C."/>
            <person name="Chen H."/>
            <person name="Cerdeno-Tarraga A.M."/>
            <person name="Brooks K."/>
            <person name="Quail M.A."/>
            <person name="Pineiro S.A."/>
            <person name="Hobley L."/>
            <person name="Sockett R.E."/>
            <person name="Bentley S.D."/>
            <person name="Parkhill J."/>
            <person name="Williams H.N."/>
            <person name="Stine O.C."/>
        </authorList>
    </citation>
    <scope>NUCLEOTIDE SEQUENCE [LARGE SCALE GENOMIC DNA]</scope>
    <source>
        <strain evidence="3">ATCC BAA-682 / DSM 15412 / SJ</strain>
    </source>
</reference>
<sequence>MGQFNQRPFLISSQASTLFNGEKFCVFLDINNKSRLEGMFFECPSDHIYFPYFNSLAEKLERCPLSKVEEKLSQWLGEHESFFKTQFLNLPNFLLMRAFSEYTGADFNIESLAGDVSDKLICRCFGVFESQIRDYVLANESASVLDIADNLKATIGCGSCMDDVGEVLLRVKNQGSLASGESRLDSEFNSDGTRIMPMGLNPSDFVLKIDELKRKWIKEQELQRYQLEIVGIKGHNIFFNIEPQDNRDYILQTFKEYVESKLNLALRFDFTV</sequence>
<dbReference type="PATRIC" id="fig|862908.3.peg.2133"/>
<dbReference type="AlphaFoldDB" id="E1X472"/>
<dbReference type="OrthoDB" id="9808097at2"/>
<dbReference type="Pfam" id="PF04324">
    <property type="entry name" value="Fer2_BFD"/>
    <property type="match status" value="1"/>
</dbReference>
<evidence type="ECO:0000313" key="3">
    <source>
        <dbReference type="Proteomes" id="UP000008963"/>
    </source>
</evidence>
<proteinExistence type="predicted"/>
<name>E1X472_HALMS</name>
<accession>E1X472</accession>
<dbReference type="Proteomes" id="UP000008963">
    <property type="component" value="Chromosome"/>
</dbReference>
<dbReference type="KEGG" id="bmx:BMS_2242"/>
<keyword evidence="3" id="KW-1185">Reference proteome</keyword>
<feature type="domain" description="BFD-like [2Fe-2S]-binding" evidence="1">
    <location>
        <begin position="120"/>
        <end position="168"/>
    </location>
</feature>
<dbReference type="InterPro" id="IPR041854">
    <property type="entry name" value="BFD-like_2Fe2S-bd_dom_sf"/>
</dbReference>
<dbReference type="HOGENOM" id="CLU_1022194_0_0_7"/>
<organism evidence="2 3">
    <name type="scientific">Halobacteriovorax marinus (strain ATCC BAA-682 / DSM 15412 / SJ)</name>
    <name type="common">Bacteriovorax marinus</name>
    <dbReference type="NCBI Taxonomy" id="862908"/>
    <lineage>
        <taxon>Bacteria</taxon>
        <taxon>Pseudomonadati</taxon>
        <taxon>Bdellovibrionota</taxon>
        <taxon>Bacteriovoracia</taxon>
        <taxon>Bacteriovoracales</taxon>
        <taxon>Halobacteriovoraceae</taxon>
        <taxon>Halobacteriovorax</taxon>
    </lineage>
</organism>